<dbReference type="PANTHER" id="PTHR43806">
    <property type="entry name" value="PEPTIDASE S8"/>
    <property type="match status" value="1"/>
</dbReference>
<dbReference type="InterPro" id="IPR000209">
    <property type="entry name" value="Peptidase_S8/S53_dom"/>
</dbReference>
<evidence type="ECO:0000256" key="2">
    <source>
        <dbReference type="ARBA" id="ARBA00022670"/>
    </source>
</evidence>
<protein>
    <recommendedName>
        <fullName evidence="6">Peptidase S8/S53 domain-containing protein</fullName>
    </recommendedName>
</protein>
<accession>A0A2Z2NXN3</accession>
<dbReference type="InterPro" id="IPR050131">
    <property type="entry name" value="Peptidase_S8_subtilisin-like"/>
</dbReference>
<dbReference type="Gene3D" id="3.40.50.200">
    <property type="entry name" value="Peptidase S8/S53 domain"/>
    <property type="match status" value="1"/>
</dbReference>
<evidence type="ECO:0000256" key="1">
    <source>
        <dbReference type="ARBA" id="ARBA00011073"/>
    </source>
</evidence>
<dbReference type="AlphaFoldDB" id="A0A2Z2NXN3"/>
<dbReference type="PANTHER" id="PTHR43806:SF11">
    <property type="entry name" value="CEREVISIN-RELATED"/>
    <property type="match status" value="1"/>
</dbReference>
<dbReference type="InterPro" id="IPR036852">
    <property type="entry name" value="Peptidase_S8/S53_dom_sf"/>
</dbReference>
<evidence type="ECO:0000256" key="5">
    <source>
        <dbReference type="PROSITE-ProRule" id="PRU01240"/>
    </source>
</evidence>
<sequence length="496" mass="54304">MPEALQILQVALVTTGVLLAGFARAQDPPLPPAEPLTLSGSVRVTLVDSGVNYQLPAINARLARQEDGTLVGYDFWDMDKLPYDASPDAQGRVQRHGTRTASVLLREAPFVELVPYRYPRPDMRRMAELLDHAARHQVRIIGMPLGGNRQEDWQAFAVAAQEHPDMLFIVSAGNNGRDIDQQPVYPAALDLPNMLVVTSADDFGLLADGVNWGRGSVDYMVPAEFVPVTRFDGSPSFASGSSYAVPRVAALAARLIRDKPSLSVAQLLTLIRNRFANGAAPAQLKSGYLYDPRYDPEHEIEITSVDSWESSRSMDDAQMSLALDVMILDDAWTQSEVGRVLERAETLLSVCGIRFSAVQLRQVSAPDYLRDLETGASRTLMDAVRLSGADKRVAVVFARDTGMSTPFDAEAFGKGNTRSRSWLTDSVWLTLALQDRDIALAHELFHVLSNSGAHVQSEANLMLDRTTGSNRTLEAAQCELARTVSLEAGLTVRVEK</sequence>
<dbReference type="SUPFAM" id="SSF52743">
    <property type="entry name" value="Subtilisin-like"/>
    <property type="match status" value="1"/>
</dbReference>
<dbReference type="RefSeq" id="WP_088920175.1">
    <property type="nucleotide sequence ID" value="NZ_CP018632.1"/>
</dbReference>
<reference evidence="7 8" key="1">
    <citation type="submission" date="2016-12" db="EMBL/GenBank/DDBJ databases">
        <authorList>
            <person name="Song W.-J."/>
            <person name="Kurnit D.M."/>
        </authorList>
    </citation>
    <scope>NUCLEOTIDE SEQUENCE [LARGE SCALE GENOMIC DNA]</scope>
    <source>
        <strain evidence="7 8">IMCC3135</strain>
    </source>
</reference>
<evidence type="ECO:0000256" key="4">
    <source>
        <dbReference type="ARBA" id="ARBA00022825"/>
    </source>
</evidence>
<organism evidence="7 8">
    <name type="scientific">Granulosicoccus antarcticus IMCC3135</name>
    <dbReference type="NCBI Taxonomy" id="1192854"/>
    <lineage>
        <taxon>Bacteria</taxon>
        <taxon>Pseudomonadati</taxon>
        <taxon>Pseudomonadota</taxon>
        <taxon>Gammaproteobacteria</taxon>
        <taxon>Chromatiales</taxon>
        <taxon>Granulosicoccaceae</taxon>
        <taxon>Granulosicoccus</taxon>
    </lineage>
</organism>
<dbReference type="GO" id="GO:0006508">
    <property type="term" value="P:proteolysis"/>
    <property type="evidence" value="ECO:0007669"/>
    <property type="project" value="UniProtKB-KW"/>
</dbReference>
<evidence type="ECO:0000259" key="6">
    <source>
        <dbReference type="Pfam" id="PF00082"/>
    </source>
</evidence>
<keyword evidence="3 5" id="KW-0378">Hydrolase</keyword>
<keyword evidence="8" id="KW-1185">Reference proteome</keyword>
<feature type="domain" description="Peptidase S8/S53" evidence="6">
    <location>
        <begin position="42"/>
        <end position="276"/>
    </location>
</feature>
<dbReference type="Pfam" id="PF00082">
    <property type="entry name" value="Peptidase_S8"/>
    <property type="match status" value="1"/>
</dbReference>
<dbReference type="EMBL" id="CP018632">
    <property type="protein sequence ID" value="ASJ75235.1"/>
    <property type="molecule type" value="Genomic_DNA"/>
</dbReference>
<evidence type="ECO:0000313" key="8">
    <source>
        <dbReference type="Proteomes" id="UP000250079"/>
    </source>
</evidence>
<proteinExistence type="inferred from homology"/>
<evidence type="ECO:0000313" key="7">
    <source>
        <dbReference type="EMBL" id="ASJ75235.1"/>
    </source>
</evidence>
<dbReference type="PROSITE" id="PS51892">
    <property type="entry name" value="SUBTILASE"/>
    <property type="match status" value="1"/>
</dbReference>
<name>A0A2Z2NXN3_9GAMM</name>
<dbReference type="PRINTS" id="PR00723">
    <property type="entry name" value="SUBTILISIN"/>
</dbReference>
<comment type="similarity">
    <text evidence="1 5">Belongs to the peptidase S8 family.</text>
</comment>
<feature type="active site" description="Charge relay system" evidence="5">
    <location>
        <position position="48"/>
    </location>
</feature>
<dbReference type="InterPro" id="IPR015500">
    <property type="entry name" value="Peptidase_S8_subtilisin-rel"/>
</dbReference>
<evidence type="ECO:0000256" key="3">
    <source>
        <dbReference type="ARBA" id="ARBA00022801"/>
    </source>
</evidence>
<keyword evidence="2 5" id="KW-0645">Protease</keyword>
<feature type="active site" description="Charge relay system" evidence="5">
    <location>
        <position position="242"/>
    </location>
</feature>
<dbReference type="OrthoDB" id="9790784at2"/>
<feature type="active site" description="Charge relay system" evidence="5">
    <location>
        <position position="96"/>
    </location>
</feature>
<dbReference type="Proteomes" id="UP000250079">
    <property type="component" value="Chromosome"/>
</dbReference>
<gene>
    <name evidence="7" type="ORF">IMCC3135_25900</name>
</gene>
<dbReference type="GO" id="GO:0004252">
    <property type="term" value="F:serine-type endopeptidase activity"/>
    <property type="evidence" value="ECO:0007669"/>
    <property type="project" value="UniProtKB-UniRule"/>
</dbReference>
<keyword evidence="4 5" id="KW-0720">Serine protease</keyword>
<dbReference type="KEGG" id="gai:IMCC3135_25900"/>